<dbReference type="GeneID" id="110231241"/>
<feature type="region of interest" description="Disordered" evidence="1">
    <location>
        <begin position="1"/>
        <end position="106"/>
    </location>
</feature>
<keyword evidence="3" id="KW-1185">Reference proteome</keyword>
<proteinExistence type="predicted"/>
<organism evidence="2 3">
    <name type="scientific">Exaiptasia diaphana</name>
    <name type="common">Tropical sea anemone</name>
    <name type="synonym">Aiptasia pulchella</name>
    <dbReference type="NCBI Taxonomy" id="2652724"/>
    <lineage>
        <taxon>Eukaryota</taxon>
        <taxon>Metazoa</taxon>
        <taxon>Cnidaria</taxon>
        <taxon>Anthozoa</taxon>
        <taxon>Hexacorallia</taxon>
        <taxon>Actiniaria</taxon>
        <taxon>Aiptasiidae</taxon>
        <taxon>Exaiptasia</taxon>
    </lineage>
</organism>
<dbReference type="OMA" id="REHIFHI"/>
<dbReference type="OrthoDB" id="5963825at2759"/>
<feature type="compositionally biased region" description="Low complexity" evidence="1">
    <location>
        <begin position="80"/>
        <end position="106"/>
    </location>
</feature>
<evidence type="ECO:0000313" key="3">
    <source>
        <dbReference type="Proteomes" id="UP000887567"/>
    </source>
</evidence>
<dbReference type="EnsemblMetazoa" id="XM_021036235.2">
    <property type="protein sequence ID" value="XP_020891894.1"/>
    <property type="gene ID" value="LOC110231241"/>
</dbReference>
<evidence type="ECO:0000313" key="2">
    <source>
        <dbReference type="EnsemblMetazoa" id="XP_020891894.1"/>
    </source>
</evidence>
<evidence type="ECO:0000256" key="1">
    <source>
        <dbReference type="SAM" id="MobiDB-lite"/>
    </source>
</evidence>
<sequence length="353" mass="39270">MSRYSSSSFRTSSSSFKTKSLSSDKQDPKQNIANVFGVNLKGLNKPGHEAAGKKKEVKTTSKSSTSKTSIDKRSVELKGTATKAASKTSSAPIATTTSKSNTATATDAISQQRMLKSTRINIDLEKIPDFAVARPRILPVLKPKSWEASTKDMLKKIDPKKTPELLFFPVMTLPMTSLGYTLAIVNEEGSLQYILRSYLEAWNISEKVLKDVAIRNLEHRLENRGTRLWKRSKAGVYYLDNLGSVSASVILLPQFLDGLEIEDGDPVVVAPSGDICLVGGAKSDTQLCIIGEIALQFSKDPQHFDIKPLRFSKNRFHEYAPKIYAQEQNVPQSLDEVRKIRLRLKPLKLKRQK</sequence>
<dbReference type="AlphaFoldDB" id="A0A913WP03"/>
<reference evidence="2" key="1">
    <citation type="submission" date="2022-11" db="UniProtKB">
        <authorList>
            <consortium name="EnsemblMetazoa"/>
        </authorList>
    </citation>
    <scope>IDENTIFICATION</scope>
</reference>
<accession>A0A913WP03</accession>
<feature type="compositionally biased region" description="Basic and acidic residues" evidence="1">
    <location>
        <begin position="46"/>
        <end position="59"/>
    </location>
</feature>
<feature type="compositionally biased region" description="Low complexity" evidence="1">
    <location>
        <begin position="1"/>
        <end position="21"/>
    </location>
</feature>
<protein>
    <submittedName>
        <fullName evidence="2">Uncharacterized protein</fullName>
    </submittedName>
</protein>
<dbReference type="RefSeq" id="XP_020891894.1">
    <property type="nucleotide sequence ID" value="XM_021036235.2"/>
</dbReference>
<name>A0A913WP03_EXADI</name>
<dbReference type="KEGG" id="epa:110231241"/>
<dbReference type="Proteomes" id="UP000887567">
    <property type="component" value="Unplaced"/>
</dbReference>